<dbReference type="EMBL" id="RJSG01000001">
    <property type="protein sequence ID" value="RNL80955.1"/>
    <property type="molecule type" value="Genomic_DNA"/>
</dbReference>
<dbReference type="SUPFAM" id="SSF49899">
    <property type="entry name" value="Concanavalin A-like lectins/glucanases"/>
    <property type="match status" value="1"/>
</dbReference>
<dbReference type="CDD" id="cd08023">
    <property type="entry name" value="GH16_laminarinase_like"/>
    <property type="match status" value="1"/>
</dbReference>
<dbReference type="GO" id="GO:0004553">
    <property type="term" value="F:hydrolase activity, hydrolyzing O-glycosyl compounds"/>
    <property type="evidence" value="ECO:0007669"/>
    <property type="project" value="InterPro"/>
</dbReference>
<feature type="chain" id="PRO_5039164636" evidence="1">
    <location>
        <begin position="19"/>
        <end position="366"/>
    </location>
</feature>
<evidence type="ECO:0000259" key="2">
    <source>
        <dbReference type="PROSITE" id="PS51762"/>
    </source>
</evidence>
<dbReference type="AlphaFoldDB" id="A0A3N0DZB3"/>
<dbReference type="PANTHER" id="PTHR10963:SF60">
    <property type="entry name" value="GRAM-NEGATIVE BACTERIA-BINDING PROTEIN 1-RELATED"/>
    <property type="match status" value="1"/>
</dbReference>
<evidence type="ECO:0000313" key="3">
    <source>
        <dbReference type="EMBL" id="RNL80955.1"/>
    </source>
</evidence>
<keyword evidence="1" id="KW-0732">Signal</keyword>
<feature type="domain" description="GH16" evidence="2">
    <location>
        <begin position="133"/>
        <end position="366"/>
    </location>
</feature>
<dbReference type="Pfam" id="PF00722">
    <property type="entry name" value="Glyco_hydro_16"/>
    <property type="match status" value="1"/>
</dbReference>
<dbReference type="OrthoDB" id="3250776at2"/>
<gene>
    <name evidence="3" type="ORF">EFL95_00790</name>
</gene>
<dbReference type="Gene3D" id="2.60.120.200">
    <property type="match status" value="1"/>
</dbReference>
<name>A0A3N0DZB3_9ACTN</name>
<evidence type="ECO:0000256" key="1">
    <source>
        <dbReference type="SAM" id="SignalP"/>
    </source>
</evidence>
<dbReference type="Proteomes" id="UP000277094">
    <property type="component" value="Unassembled WGS sequence"/>
</dbReference>
<reference evidence="3 4" key="1">
    <citation type="submission" date="2018-11" db="EMBL/GenBank/DDBJ databases">
        <authorList>
            <person name="Li F."/>
        </authorList>
    </citation>
    <scope>NUCLEOTIDE SEQUENCE [LARGE SCALE GENOMIC DNA]</scope>
    <source>
        <strain evidence="3 4">KIS18-7</strain>
    </source>
</reference>
<proteinExistence type="predicted"/>
<dbReference type="InterPro" id="IPR013320">
    <property type="entry name" value="ConA-like_dom_sf"/>
</dbReference>
<evidence type="ECO:0000313" key="4">
    <source>
        <dbReference type="Proteomes" id="UP000277094"/>
    </source>
</evidence>
<protein>
    <submittedName>
        <fullName evidence="3">Glycoside hydrolase family 16 protein</fullName>
    </submittedName>
</protein>
<accession>A0A3N0DZB3</accession>
<dbReference type="InterPro" id="IPR000757">
    <property type="entry name" value="Beta-glucanase-like"/>
</dbReference>
<dbReference type="RefSeq" id="WP_123232162.1">
    <property type="nucleotide sequence ID" value="NZ_RJSG01000001.1"/>
</dbReference>
<feature type="signal peptide" evidence="1">
    <location>
        <begin position="1"/>
        <end position="18"/>
    </location>
</feature>
<dbReference type="InterPro" id="IPR050546">
    <property type="entry name" value="Glycosyl_Hydrlase_16"/>
</dbReference>
<sequence length="366" mass="39714">MKYAVALLLAVTGTFVLAQPSNASSRPHTVVGTPSVHRVGHEFVVKGRVSAHVKSVKIQKRVGKVWVTARRVKVHHRTYTARVPAATTTSTALRAASTTTTSRTVVVKPAGSDSCGTRPAKADGSLWSCSFVDDFSGTSLDRSKWAVQTQFASGVQATHACYVDDPSVVNVGGGTLNLTVRKVSTPVSCSFGGMSGPTNYIGGSVFTYRLFSQQYGRFEVRMKNTASSFQGLHEAFWMWPDDRYSSGIWPMSGEIDVAELYSYYPNLVVPFLHYGYGMPVTPGTNTAWNCAAQRGVYNTYTLIWSANRLEIQVNGKTCLVNTSGDAAFQKPYIMALTQALGAAGNEYDGRAPVPATMNVDYVKVWK</sequence>
<dbReference type="PANTHER" id="PTHR10963">
    <property type="entry name" value="GLYCOSYL HYDROLASE-RELATED"/>
    <property type="match status" value="1"/>
</dbReference>
<organism evidence="3 4">
    <name type="scientific">Nocardioides marmorisolisilvae</name>
    <dbReference type="NCBI Taxonomy" id="1542737"/>
    <lineage>
        <taxon>Bacteria</taxon>
        <taxon>Bacillati</taxon>
        <taxon>Actinomycetota</taxon>
        <taxon>Actinomycetes</taxon>
        <taxon>Propionibacteriales</taxon>
        <taxon>Nocardioidaceae</taxon>
        <taxon>Nocardioides</taxon>
    </lineage>
</organism>
<dbReference type="PROSITE" id="PS51762">
    <property type="entry name" value="GH16_2"/>
    <property type="match status" value="1"/>
</dbReference>
<keyword evidence="3" id="KW-0378">Hydrolase</keyword>
<dbReference type="GO" id="GO:0005975">
    <property type="term" value="P:carbohydrate metabolic process"/>
    <property type="evidence" value="ECO:0007669"/>
    <property type="project" value="InterPro"/>
</dbReference>
<keyword evidence="4" id="KW-1185">Reference proteome</keyword>
<comment type="caution">
    <text evidence="3">The sequence shown here is derived from an EMBL/GenBank/DDBJ whole genome shotgun (WGS) entry which is preliminary data.</text>
</comment>